<dbReference type="InterPro" id="IPR042094">
    <property type="entry name" value="T2SS_GspF_sf"/>
</dbReference>
<evidence type="ECO:0000256" key="6">
    <source>
        <dbReference type="ARBA" id="ARBA00023136"/>
    </source>
</evidence>
<keyword evidence="5 7" id="KW-1133">Transmembrane helix</keyword>
<feature type="transmembrane region" description="Helical" evidence="7">
    <location>
        <begin position="310"/>
        <end position="335"/>
    </location>
</feature>
<name>A0A517YI18_9BACT</name>
<sequence length="345" mass="36985">MSNLSSTAADNALARELTQATRSGAQLGEALLAAAEGTSDRRLGRALTSIAERIKRGEPLDQILTKDSPLSAPLSGLMRASLVTGQPAMAISQWLFIREQSRAQWQNVMTALNYPLISLAATYCVFLFISLWLAPALKSMLENMTSLGVKLSAGTAAIYWFTEYGVAISLTLFGFIGAFLLLLRLIGGRSTWSQFVSAAPVLGPLWHWSGSSELLRALALLLDQQIPLPQALRLTGDGIRDAALARHAHTLAVRVEQGASLSQAMQALHELPASIFPLVRNGERSGTLPDALRTAAEMLASRQQAQASMILQLAPTVVFLLIAGMVVMMVAGFLAPLVQLIRGLS</sequence>
<dbReference type="InterPro" id="IPR003004">
    <property type="entry name" value="GspF/PilC"/>
</dbReference>
<dbReference type="EMBL" id="CP036274">
    <property type="protein sequence ID" value="QDU29854.1"/>
    <property type="molecule type" value="Genomic_DNA"/>
</dbReference>
<evidence type="ECO:0000256" key="1">
    <source>
        <dbReference type="ARBA" id="ARBA00004651"/>
    </source>
</evidence>
<gene>
    <name evidence="9" type="primary">epsF_3</name>
    <name evidence="9" type="ORF">ETAA8_49700</name>
</gene>
<accession>A0A517YI18</accession>
<keyword evidence="3" id="KW-1003">Cell membrane</keyword>
<evidence type="ECO:0000259" key="8">
    <source>
        <dbReference type="Pfam" id="PF00482"/>
    </source>
</evidence>
<feature type="transmembrane region" description="Helical" evidence="7">
    <location>
        <begin position="116"/>
        <end position="137"/>
    </location>
</feature>
<dbReference type="RefSeq" id="WP_145094338.1">
    <property type="nucleotide sequence ID" value="NZ_CP036274.1"/>
</dbReference>
<keyword evidence="6 7" id="KW-0472">Membrane</keyword>
<feature type="domain" description="Type II secretion system protein GspF" evidence="8">
    <location>
        <begin position="14"/>
        <end position="135"/>
    </location>
</feature>
<evidence type="ECO:0000256" key="2">
    <source>
        <dbReference type="ARBA" id="ARBA00005745"/>
    </source>
</evidence>
<protein>
    <submittedName>
        <fullName evidence="9">Type II secretion system protein F</fullName>
    </submittedName>
</protein>
<feature type="domain" description="Type II secretion system protein GspF" evidence="8">
    <location>
        <begin position="215"/>
        <end position="336"/>
    </location>
</feature>
<evidence type="ECO:0000313" key="9">
    <source>
        <dbReference type="EMBL" id="QDU29854.1"/>
    </source>
</evidence>
<keyword evidence="4 7" id="KW-0812">Transmembrane</keyword>
<dbReference type="PANTHER" id="PTHR30012:SF0">
    <property type="entry name" value="TYPE II SECRETION SYSTEM PROTEIN F-RELATED"/>
    <property type="match status" value="1"/>
</dbReference>
<comment type="subcellular location">
    <subcellularLocation>
        <location evidence="1">Cell membrane</location>
        <topology evidence="1">Multi-pass membrane protein</topology>
    </subcellularLocation>
</comment>
<proteinExistence type="inferred from homology"/>
<dbReference type="KEGG" id="aagg:ETAA8_49700"/>
<evidence type="ECO:0000256" key="4">
    <source>
        <dbReference type="ARBA" id="ARBA00022692"/>
    </source>
</evidence>
<dbReference type="AlphaFoldDB" id="A0A517YI18"/>
<evidence type="ECO:0000256" key="7">
    <source>
        <dbReference type="SAM" id="Phobius"/>
    </source>
</evidence>
<keyword evidence="10" id="KW-1185">Reference proteome</keyword>
<evidence type="ECO:0000313" key="10">
    <source>
        <dbReference type="Proteomes" id="UP000315017"/>
    </source>
</evidence>
<dbReference type="Proteomes" id="UP000315017">
    <property type="component" value="Chromosome"/>
</dbReference>
<dbReference type="PANTHER" id="PTHR30012">
    <property type="entry name" value="GENERAL SECRETION PATHWAY PROTEIN"/>
    <property type="match status" value="1"/>
</dbReference>
<dbReference type="Pfam" id="PF00482">
    <property type="entry name" value="T2SSF"/>
    <property type="match status" value="2"/>
</dbReference>
<reference evidence="9 10" key="1">
    <citation type="submission" date="2019-02" db="EMBL/GenBank/DDBJ databases">
        <title>Deep-cultivation of Planctomycetes and their phenomic and genomic characterization uncovers novel biology.</title>
        <authorList>
            <person name="Wiegand S."/>
            <person name="Jogler M."/>
            <person name="Boedeker C."/>
            <person name="Pinto D."/>
            <person name="Vollmers J."/>
            <person name="Rivas-Marin E."/>
            <person name="Kohn T."/>
            <person name="Peeters S.H."/>
            <person name="Heuer A."/>
            <person name="Rast P."/>
            <person name="Oberbeckmann S."/>
            <person name="Bunk B."/>
            <person name="Jeske O."/>
            <person name="Meyerdierks A."/>
            <person name="Storesund J.E."/>
            <person name="Kallscheuer N."/>
            <person name="Luecker S."/>
            <person name="Lage O.M."/>
            <person name="Pohl T."/>
            <person name="Merkel B.J."/>
            <person name="Hornburger P."/>
            <person name="Mueller R.-W."/>
            <person name="Bruemmer F."/>
            <person name="Labrenz M."/>
            <person name="Spormann A.M."/>
            <person name="Op den Camp H."/>
            <person name="Overmann J."/>
            <person name="Amann R."/>
            <person name="Jetten M.S.M."/>
            <person name="Mascher T."/>
            <person name="Medema M.H."/>
            <person name="Devos D.P."/>
            <person name="Kaster A.-K."/>
            <person name="Ovreas L."/>
            <person name="Rohde M."/>
            <person name="Galperin M.Y."/>
            <person name="Jogler C."/>
        </authorList>
    </citation>
    <scope>NUCLEOTIDE SEQUENCE [LARGE SCALE GENOMIC DNA]</scope>
    <source>
        <strain evidence="9 10">ETA_A8</strain>
    </source>
</reference>
<dbReference type="InterPro" id="IPR018076">
    <property type="entry name" value="T2SS_GspF_dom"/>
</dbReference>
<dbReference type="OrthoDB" id="267134at2"/>
<dbReference type="GO" id="GO:0005886">
    <property type="term" value="C:plasma membrane"/>
    <property type="evidence" value="ECO:0007669"/>
    <property type="project" value="UniProtKB-SubCell"/>
</dbReference>
<feature type="transmembrane region" description="Helical" evidence="7">
    <location>
        <begin position="157"/>
        <end position="183"/>
    </location>
</feature>
<dbReference type="Gene3D" id="1.20.81.30">
    <property type="entry name" value="Type II secretion system (T2SS), domain F"/>
    <property type="match status" value="2"/>
</dbReference>
<comment type="similarity">
    <text evidence="2">Belongs to the GSP F family.</text>
</comment>
<evidence type="ECO:0000256" key="3">
    <source>
        <dbReference type="ARBA" id="ARBA00022475"/>
    </source>
</evidence>
<organism evidence="9 10">
    <name type="scientific">Anatilimnocola aggregata</name>
    <dbReference type="NCBI Taxonomy" id="2528021"/>
    <lineage>
        <taxon>Bacteria</taxon>
        <taxon>Pseudomonadati</taxon>
        <taxon>Planctomycetota</taxon>
        <taxon>Planctomycetia</taxon>
        <taxon>Pirellulales</taxon>
        <taxon>Pirellulaceae</taxon>
        <taxon>Anatilimnocola</taxon>
    </lineage>
</organism>
<evidence type="ECO:0000256" key="5">
    <source>
        <dbReference type="ARBA" id="ARBA00022989"/>
    </source>
</evidence>